<organism evidence="12 13">
    <name type="scientific">Candidatus Curtissbacteria bacterium RIFCSPHIGHO2_02_FULL_42_15</name>
    <dbReference type="NCBI Taxonomy" id="1797716"/>
    <lineage>
        <taxon>Bacteria</taxon>
        <taxon>Candidatus Curtissiibacteriota</taxon>
    </lineage>
</organism>
<dbReference type="STRING" id="1797716.A3D07_01905"/>
<dbReference type="Pfam" id="PF02899">
    <property type="entry name" value="Phage_int_SAM_1"/>
    <property type="match status" value="1"/>
</dbReference>
<evidence type="ECO:0000256" key="5">
    <source>
        <dbReference type="ARBA" id="ARBA00022908"/>
    </source>
</evidence>
<dbReference type="Gene3D" id="1.10.150.130">
    <property type="match status" value="1"/>
</dbReference>
<comment type="caution">
    <text evidence="12">The sequence shown here is derived from an EMBL/GenBank/DDBJ whole genome shotgun (WGS) entry which is preliminary data.</text>
</comment>
<evidence type="ECO:0000256" key="3">
    <source>
        <dbReference type="ARBA" id="ARBA00022618"/>
    </source>
</evidence>
<dbReference type="PROSITE" id="PS51900">
    <property type="entry name" value="CB"/>
    <property type="match status" value="1"/>
</dbReference>
<evidence type="ECO:0008006" key="14">
    <source>
        <dbReference type="Google" id="ProtNLM"/>
    </source>
</evidence>
<protein>
    <recommendedName>
        <fullName evidence="14">Tyrosine recombinase XerC</fullName>
    </recommendedName>
</protein>
<evidence type="ECO:0000259" key="11">
    <source>
        <dbReference type="PROSITE" id="PS51900"/>
    </source>
</evidence>
<name>A0A1F5GIR2_9BACT</name>
<feature type="domain" description="Tyr recombinase" evidence="10">
    <location>
        <begin position="128"/>
        <end position="319"/>
    </location>
</feature>
<dbReference type="GO" id="GO:0007059">
    <property type="term" value="P:chromosome segregation"/>
    <property type="evidence" value="ECO:0007669"/>
    <property type="project" value="UniProtKB-KW"/>
</dbReference>
<dbReference type="InterPro" id="IPR011010">
    <property type="entry name" value="DNA_brk_join_enz"/>
</dbReference>
<dbReference type="InterPro" id="IPR044068">
    <property type="entry name" value="CB"/>
</dbReference>
<evidence type="ECO:0000256" key="2">
    <source>
        <dbReference type="ARBA" id="ARBA00022490"/>
    </source>
</evidence>
<dbReference type="SUPFAM" id="SSF56349">
    <property type="entry name" value="DNA breaking-rejoining enzymes"/>
    <property type="match status" value="1"/>
</dbReference>
<evidence type="ECO:0000256" key="6">
    <source>
        <dbReference type="ARBA" id="ARBA00023125"/>
    </source>
</evidence>
<dbReference type="Proteomes" id="UP000177124">
    <property type="component" value="Unassembled WGS sequence"/>
</dbReference>
<keyword evidence="7" id="KW-0233">DNA recombination</keyword>
<dbReference type="PROSITE" id="PS51898">
    <property type="entry name" value="TYR_RECOMBINASE"/>
    <property type="match status" value="1"/>
</dbReference>
<feature type="domain" description="Core-binding (CB)" evidence="11">
    <location>
        <begin position="2"/>
        <end position="108"/>
    </location>
</feature>
<dbReference type="CDD" id="cd00798">
    <property type="entry name" value="INT_XerDC_C"/>
    <property type="match status" value="1"/>
</dbReference>
<evidence type="ECO:0000256" key="7">
    <source>
        <dbReference type="ARBA" id="ARBA00023172"/>
    </source>
</evidence>
<dbReference type="AlphaFoldDB" id="A0A1F5GIR2"/>
<keyword evidence="4" id="KW-0159">Chromosome partition</keyword>
<dbReference type="InterPro" id="IPR004107">
    <property type="entry name" value="Integrase_SAM-like_N"/>
</dbReference>
<dbReference type="EMBL" id="MFBF01000012">
    <property type="protein sequence ID" value="OGD91705.1"/>
    <property type="molecule type" value="Genomic_DNA"/>
</dbReference>
<dbReference type="GO" id="GO:0003677">
    <property type="term" value="F:DNA binding"/>
    <property type="evidence" value="ECO:0007669"/>
    <property type="project" value="UniProtKB-UniRule"/>
</dbReference>
<keyword evidence="6 9" id="KW-0238">DNA-binding</keyword>
<dbReference type="Pfam" id="PF00589">
    <property type="entry name" value="Phage_integrase"/>
    <property type="match status" value="1"/>
</dbReference>
<gene>
    <name evidence="12" type="ORF">A3D07_01905</name>
</gene>
<keyword evidence="8" id="KW-0131">Cell cycle</keyword>
<dbReference type="InterPro" id="IPR010998">
    <property type="entry name" value="Integrase_recombinase_N"/>
</dbReference>
<keyword evidence="3" id="KW-0132">Cell division</keyword>
<evidence type="ECO:0000256" key="1">
    <source>
        <dbReference type="ARBA" id="ARBA00004496"/>
    </source>
</evidence>
<proteinExistence type="predicted"/>
<evidence type="ECO:0000259" key="10">
    <source>
        <dbReference type="PROSITE" id="PS51898"/>
    </source>
</evidence>
<dbReference type="GO" id="GO:0006310">
    <property type="term" value="P:DNA recombination"/>
    <property type="evidence" value="ECO:0007669"/>
    <property type="project" value="UniProtKB-KW"/>
</dbReference>
<dbReference type="GO" id="GO:0051301">
    <property type="term" value="P:cell division"/>
    <property type="evidence" value="ECO:0007669"/>
    <property type="project" value="UniProtKB-KW"/>
</dbReference>
<dbReference type="InterPro" id="IPR013762">
    <property type="entry name" value="Integrase-like_cat_sf"/>
</dbReference>
<dbReference type="PANTHER" id="PTHR30349:SF77">
    <property type="entry name" value="TYROSINE RECOMBINASE XERC"/>
    <property type="match status" value="1"/>
</dbReference>
<keyword evidence="5" id="KW-0229">DNA integration</keyword>
<keyword evidence="2" id="KW-0963">Cytoplasm</keyword>
<dbReference type="GO" id="GO:0005737">
    <property type="term" value="C:cytoplasm"/>
    <property type="evidence" value="ECO:0007669"/>
    <property type="project" value="UniProtKB-SubCell"/>
</dbReference>
<dbReference type="Gene3D" id="1.10.443.10">
    <property type="entry name" value="Intergrase catalytic core"/>
    <property type="match status" value="1"/>
</dbReference>
<evidence type="ECO:0000256" key="4">
    <source>
        <dbReference type="ARBA" id="ARBA00022829"/>
    </source>
</evidence>
<sequence length="326" mass="37820">MFEFAALVEEFLEYLEVERNLSPLTIRDYRHYLMHFISWSKKNAPIVKPQDITVELVRKYRVYLAHYPSTHSVTSVQASSGPSVGLPLKKVTQNYYVIALRSFLRYLIRKDYKVLTPDKIELPKTESRSLKFLDRDQLERLLAQPDISKDQGIRDKAIMELLFSTGLRVSELCKLNRDQINLERGEFGIIGKGGRARVVFLSDRAKLWLKRYFEKRLDQFNPVFIRMRGSDKPDLEAGPHGEKMRLTSRSVQRIVEKYVRKTRLPIKATPHVLRHSFATDLLSNGADLRSVQELLGHKNVATTQIYTHVTNAQLRDVHKAFHSGNK</sequence>
<reference evidence="12 13" key="1">
    <citation type="journal article" date="2016" name="Nat. Commun.">
        <title>Thousands of microbial genomes shed light on interconnected biogeochemical processes in an aquifer system.</title>
        <authorList>
            <person name="Anantharaman K."/>
            <person name="Brown C.T."/>
            <person name="Hug L.A."/>
            <person name="Sharon I."/>
            <person name="Castelle C.J."/>
            <person name="Probst A.J."/>
            <person name="Thomas B.C."/>
            <person name="Singh A."/>
            <person name="Wilkins M.J."/>
            <person name="Karaoz U."/>
            <person name="Brodie E.L."/>
            <person name="Williams K.H."/>
            <person name="Hubbard S.S."/>
            <person name="Banfield J.F."/>
        </authorList>
    </citation>
    <scope>NUCLEOTIDE SEQUENCE [LARGE SCALE GENOMIC DNA]</scope>
</reference>
<evidence type="ECO:0000256" key="8">
    <source>
        <dbReference type="ARBA" id="ARBA00023306"/>
    </source>
</evidence>
<dbReference type="InterPro" id="IPR002104">
    <property type="entry name" value="Integrase_catalytic"/>
</dbReference>
<evidence type="ECO:0000313" key="12">
    <source>
        <dbReference type="EMBL" id="OGD91705.1"/>
    </source>
</evidence>
<dbReference type="PANTHER" id="PTHR30349">
    <property type="entry name" value="PHAGE INTEGRASE-RELATED"/>
    <property type="match status" value="1"/>
</dbReference>
<comment type="subcellular location">
    <subcellularLocation>
        <location evidence="1">Cytoplasm</location>
    </subcellularLocation>
</comment>
<dbReference type="InterPro" id="IPR050090">
    <property type="entry name" value="Tyrosine_recombinase_XerCD"/>
</dbReference>
<accession>A0A1F5GIR2</accession>
<dbReference type="GO" id="GO:0015074">
    <property type="term" value="P:DNA integration"/>
    <property type="evidence" value="ECO:0007669"/>
    <property type="project" value="UniProtKB-KW"/>
</dbReference>
<evidence type="ECO:0000256" key="9">
    <source>
        <dbReference type="PROSITE-ProRule" id="PRU01248"/>
    </source>
</evidence>
<evidence type="ECO:0000313" key="13">
    <source>
        <dbReference type="Proteomes" id="UP000177124"/>
    </source>
</evidence>